<evidence type="ECO:0000256" key="1">
    <source>
        <dbReference type="SAM" id="Coils"/>
    </source>
</evidence>
<dbReference type="OrthoDB" id="4843147at2759"/>
<comment type="caution">
    <text evidence="3">The sequence shown here is derived from an EMBL/GenBank/DDBJ whole genome shotgun (WGS) entry which is preliminary data.</text>
</comment>
<dbReference type="AlphaFoldDB" id="A0A4T0VG36"/>
<feature type="region of interest" description="Disordered" evidence="2">
    <location>
        <begin position="349"/>
        <end position="408"/>
    </location>
</feature>
<gene>
    <name evidence="3" type="ORF">CH35J_011679</name>
</gene>
<dbReference type="Proteomes" id="UP000305883">
    <property type="component" value="Unassembled WGS sequence"/>
</dbReference>
<protein>
    <submittedName>
        <fullName evidence="3">Uncharacterized protein</fullName>
    </submittedName>
</protein>
<dbReference type="EMBL" id="MWPZ01000011">
    <property type="protein sequence ID" value="TIC90755.1"/>
    <property type="molecule type" value="Genomic_DNA"/>
</dbReference>
<name>A0A4T0VG36_9PEZI</name>
<feature type="region of interest" description="Disordered" evidence="2">
    <location>
        <begin position="129"/>
        <end position="168"/>
    </location>
</feature>
<feature type="compositionally biased region" description="Polar residues" evidence="2">
    <location>
        <begin position="143"/>
        <end position="153"/>
    </location>
</feature>
<accession>A0A4T0VG36</accession>
<feature type="coiled-coil region" evidence="1">
    <location>
        <begin position="502"/>
        <end position="600"/>
    </location>
</feature>
<evidence type="ECO:0000256" key="2">
    <source>
        <dbReference type="SAM" id="MobiDB-lite"/>
    </source>
</evidence>
<sequence length="641" mass="71036">MSEATPPKGIEAWKVWSKQQIHSAFFLTEPDVSNTYRFDEELGVYLGFAGKEVIKQLENVAWDDESQAPADKTKQQVYISMVHGPRRIQPHYVPFASDLEALRIINNLRLPDDIVDSLTQAGWDPSKCCDPYPKGKERKLQPGSMSNSGSAMTPKTLDPRSASTVPPLTLATGVTDSITKSITMKPPGTNGGPREPPLYPTAMMTMASSSKSTTKATPKKGQKTGPKTLLGWKRWARKNKNPVYGDNEFHISNRAIDNYLMGSMIWDENDKKPAEVSKQLPHMQLMASWKNPDRRNKPPPPSMMEAIRILNNLVIPAPIVDMLVEAGWDAEKCCNAKLTQEEKRLVARPTGLKRSIENEDGYSPQQDKKQKTSAEAAQKDPFQPWRPGPLDNGLGKYPNRESPEVEGEPHVLPGTNAAIAAVVNDIQNADTTKASKVISSTSAMNSSLGSALNIDTSGPVHPKVKKRSSRKELKRAVDTIGNSLTAISAGQSLQLQDQAGQLRECHENLNDHSSQLREQSNRFQNLDDQLRSHSDLLQKQEITLNQLRQDNRALRGSLQRVLQSLSQVITILRKSNKGDKRALRSTKKRAERELKEFKSADKTTKVLKRSLKSLDRVLTPADVVGVQQVAGGKSEGQEQEG</sequence>
<evidence type="ECO:0000313" key="3">
    <source>
        <dbReference type="EMBL" id="TIC90755.1"/>
    </source>
</evidence>
<feature type="compositionally biased region" description="Basic and acidic residues" evidence="2">
    <location>
        <begin position="398"/>
        <end position="408"/>
    </location>
</feature>
<organism evidence="3 4">
    <name type="scientific">Colletotrichum higginsianum</name>
    <dbReference type="NCBI Taxonomy" id="80884"/>
    <lineage>
        <taxon>Eukaryota</taxon>
        <taxon>Fungi</taxon>
        <taxon>Dikarya</taxon>
        <taxon>Ascomycota</taxon>
        <taxon>Pezizomycotina</taxon>
        <taxon>Sordariomycetes</taxon>
        <taxon>Hypocreomycetidae</taxon>
        <taxon>Glomerellales</taxon>
        <taxon>Glomerellaceae</taxon>
        <taxon>Colletotrichum</taxon>
        <taxon>Colletotrichum destructivum species complex</taxon>
    </lineage>
</organism>
<reference evidence="3 4" key="1">
    <citation type="journal article" date="2019" name="Genome Biol. Evol.">
        <title>Genomic Plasticity Mediated by Transposable Elements in the Plant Pathogenic Fungus Colletotrichum higginsianum.</title>
        <authorList>
            <person name="Tsushima A."/>
            <person name="Gan P."/>
            <person name="Kumakura N."/>
            <person name="Narusaka M."/>
            <person name="Takano Y."/>
            <person name="Narusaka Y."/>
            <person name="Shirasu K."/>
        </authorList>
    </citation>
    <scope>NUCLEOTIDE SEQUENCE [LARGE SCALE GENOMIC DNA]</scope>
    <source>
        <strain evidence="3 4">MAFF305635-RFP</strain>
    </source>
</reference>
<keyword evidence="1" id="KW-0175">Coiled coil</keyword>
<evidence type="ECO:0000313" key="4">
    <source>
        <dbReference type="Proteomes" id="UP000305883"/>
    </source>
</evidence>
<proteinExistence type="predicted"/>